<name>A0A9P4TUG0_9PEZI</name>
<dbReference type="GO" id="GO:0004806">
    <property type="term" value="F:triacylglycerol lipase activity"/>
    <property type="evidence" value="ECO:0007669"/>
    <property type="project" value="InterPro"/>
</dbReference>
<dbReference type="Pfam" id="PF03583">
    <property type="entry name" value="LIP"/>
    <property type="match status" value="1"/>
</dbReference>
<accession>A0A9P4TUG0</accession>
<dbReference type="PIRSF" id="PIRSF029171">
    <property type="entry name" value="Esterase_LipA"/>
    <property type="match status" value="1"/>
</dbReference>
<protein>
    <submittedName>
        <fullName evidence="2">LIP-domain-containing protein</fullName>
    </submittedName>
</protein>
<organism evidence="2 3">
    <name type="scientific">Tothia fuscella</name>
    <dbReference type="NCBI Taxonomy" id="1048955"/>
    <lineage>
        <taxon>Eukaryota</taxon>
        <taxon>Fungi</taxon>
        <taxon>Dikarya</taxon>
        <taxon>Ascomycota</taxon>
        <taxon>Pezizomycotina</taxon>
        <taxon>Dothideomycetes</taxon>
        <taxon>Pleosporomycetidae</taxon>
        <taxon>Venturiales</taxon>
        <taxon>Cylindrosympodiaceae</taxon>
        <taxon>Tothia</taxon>
    </lineage>
</organism>
<dbReference type="GO" id="GO:0016042">
    <property type="term" value="P:lipid catabolic process"/>
    <property type="evidence" value="ECO:0007669"/>
    <property type="project" value="InterPro"/>
</dbReference>
<evidence type="ECO:0000256" key="1">
    <source>
        <dbReference type="ARBA" id="ARBA00022801"/>
    </source>
</evidence>
<dbReference type="Gene3D" id="1.10.260.130">
    <property type="match status" value="1"/>
</dbReference>
<dbReference type="PANTHER" id="PTHR34853:SF5">
    <property type="entry name" value="LIP-DOMAIN-CONTAINING PROTEIN-RELATED"/>
    <property type="match status" value="1"/>
</dbReference>
<feature type="non-terminal residue" evidence="2">
    <location>
        <position position="383"/>
    </location>
</feature>
<dbReference type="SUPFAM" id="SSF53474">
    <property type="entry name" value="alpha/beta-Hydrolases"/>
    <property type="match status" value="1"/>
</dbReference>
<comment type="caution">
    <text evidence="2">The sequence shown here is derived from an EMBL/GenBank/DDBJ whole genome shotgun (WGS) entry which is preliminary data.</text>
</comment>
<proteinExistence type="predicted"/>
<dbReference type="InterPro" id="IPR029058">
    <property type="entry name" value="AB_hydrolase_fold"/>
</dbReference>
<feature type="non-terminal residue" evidence="2">
    <location>
        <position position="1"/>
    </location>
</feature>
<dbReference type="InterPro" id="IPR005152">
    <property type="entry name" value="Lipase_secreted"/>
</dbReference>
<evidence type="ECO:0000313" key="2">
    <source>
        <dbReference type="EMBL" id="KAF2423431.1"/>
    </source>
</evidence>
<sequence>PPADDPFYTPPKNFSTTKLGTIINYRPIPSNLTLNNKDPIFPQAAWQLLYRTQNSVGEPSVSVVTVIKPFRAQPNHLFSYSMFSDAAYSGCNPSVTLQVGTREDNTFNQLQIGILVQALALGYYVAVADYGGLQAAFSSGLQAGYATLDSLRAVFQSGEITGINAEPITTLHGYSSGAQAIGWATELHPTYAPELKIAGAAFGGVVPNLTALLELPAYLNGSRSFAGPPTILGVAHDFKNLSNWLDENLVPSLAAQYKSGDDSCISGLKQFENQDMGQYFKRGYRSIYDAVPQSVLGTTGTMGQRSTPKIPWYLYHAIGDDVSPVNLTDKIYNTHCKNGANILYERNPIPLNHRYECIYGLTGAYKWMNDRHKQIPITPGCSQ</sequence>
<gene>
    <name evidence="2" type="ORF">EJ08DRAFT_557305</name>
</gene>
<dbReference type="PANTHER" id="PTHR34853">
    <property type="match status" value="1"/>
</dbReference>
<dbReference type="Proteomes" id="UP000800235">
    <property type="component" value="Unassembled WGS sequence"/>
</dbReference>
<evidence type="ECO:0000313" key="3">
    <source>
        <dbReference type="Proteomes" id="UP000800235"/>
    </source>
</evidence>
<dbReference type="Gene3D" id="3.40.50.1820">
    <property type="entry name" value="alpha/beta hydrolase"/>
    <property type="match status" value="1"/>
</dbReference>
<dbReference type="OrthoDB" id="2373480at2759"/>
<keyword evidence="3" id="KW-1185">Reference proteome</keyword>
<keyword evidence="1" id="KW-0378">Hydrolase</keyword>
<dbReference type="AlphaFoldDB" id="A0A9P4TUG0"/>
<dbReference type="EMBL" id="MU007082">
    <property type="protein sequence ID" value="KAF2423431.1"/>
    <property type="molecule type" value="Genomic_DNA"/>
</dbReference>
<reference evidence="2" key="1">
    <citation type="journal article" date="2020" name="Stud. Mycol.">
        <title>101 Dothideomycetes genomes: a test case for predicting lifestyles and emergence of pathogens.</title>
        <authorList>
            <person name="Haridas S."/>
            <person name="Albert R."/>
            <person name="Binder M."/>
            <person name="Bloem J."/>
            <person name="Labutti K."/>
            <person name="Salamov A."/>
            <person name="Andreopoulos B."/>
            <person name="Baker S."/>
            <person name="Barry K."/>
            <person name="Bills G."/>
            <person name="Bluhm B."/>
            <person name="Cannon C."/>
            <person name="Castanera R."/>
            <person name="Culley D."/>
            <person name="Daum C."/>
            <person name="Ezra D."/>
            <person name="Gonzalez J."/>
            <person name="Henrissat B."/>
            <person name="Kuo A."/>
            <person name="Liang C."/>
            <person name="Lipzen A."/>
            <person name="Lutzoni F."/>
            <person name="Magnuson J."/>
            <person name="Mondo S."/>
            <person name="Nolan M."/>
            <person name="Ohm R."/>
            <person name="Pangilinan J."/>
            <person name="Park H.-J."/>
            <person name="Ramirez L."/>
            <person name="Alfaro M."/>
            <person name="Sun H."/>
            <person name="Tritt A."/>
            <person name="Yoshinaga Y."/>
            <person name="Zwiers L.-H."/>
            <person name="Turgeon B."/>
            <person name="Goodwin S."/>
            <person name="Spatafora J."/>
            <person name="Crous P."/>
            <person name="Grigoriev I."/>
        </authorList>
    </citation>
    <scope>NUCLEOTIDE SEQUENCE</scope>
    <source>
        <strain evidence="2">CBS 130266</strain>
    </source>
</reference>